<dbReference type="Proteomes" id="UP000275199">
    <property type="component" value="Unassembled WGS sequence"/>
</dbReference>
<evidence type="ECO:0000313" key="2">
    <source>
        <dbReference type="EMBL" id="ROZ82094.1"/>
    </source>
</evidence>
<feature type="region of interest" description="Disordered" evidence="1">
    <location>
        <begin position="44"/>
        <end position="65"/>
    </location>
</feature>
<evidence type="ECO:0000313" key="3">
    <source>
        <dbReference type="Proteomes" id="UP000275199"/>
    </source>
</evidence>
<dbReference type="EMBL" id="RKKU01000024">
    <property type="protein sequence ID" value="ROZ82094.1"/>
    <property type="molecule type" value="Genomic_DNA"/>
</dbReference>
<dbReference type="RefSeq" id="WP_123890728.1">
    <property type="nucleotide sequence ID" value="NZ_RKKU01000024.1"/>
</dbReference>
<organism evidence="2 3">
    <name type="scientific">Pseudomonas neustonica</name>
    <dbReference type="NCBI Taxonomy" id="2487346"/>
    <lineage>
        <taxon>Bacteria</taxon>
        <taxon>Pseudomonadati</taxon>
        <taxon>Pseudomonadota</taxon>
        <taxon>Gammaproteobacteria</taxon>
        <taxon>Pseudomonadales</taxon>
        <taxon>Pseudomonadaceae</taxon>
        <taxon>Pseudomonas</taxon>
    </lineage>
</organism>
<comment type="caution">
    <text evidence="2">The sequence shown here is derived from an EMBL/GenBank/DDBJ whole genome shotgun (WGS) entry which is preliminary data.</text>
</comment>
<accession>A0ABX9XEN0</accession>
<keyword evidence="3" id="KW-1185">Reference proteome</keyword>
<gene>
    <name evidence="2" type="ORF">EF096_15645</name>
</gene>
<proteinExistence type="predicted"/>
<evidence type="ECO:0000256" key="1">
    <source>
        <dbReference type="SAM" id="MobiDB-lite"/>
    </source>
</evidence>
<name>A0ABX9XEN0_9PSED</name>
<sequence length="65" mass="6848">MPKHNVTQAFHYATGGAVLLFKKGEQDLPPAVAEHAIKHGFVSAPKSLTDKQTAAPAKAEPAAKQ</sequence>
<feature type="compositionally biased region" description="Low complexity" evidence="1">
    <location>
        <begin position="54"/>
        <end position="65"/>
    </location>
</feature>
<protein>
    <submittedName>
        <fullName evidence="2">Glycogen branching protein</fullName>
    </submittedName>
</protein>
<reference evidence="2 3" key="1">
    <citation type="submission" date="2018-11" db="EMBL/GenBank/DDBJ databases">
        <authorList>
            <person name="Jang G.I."/>
            <person name="Hwang C.Y."/>
        </authorList>
    </citation>
    <scope>NUCLEOTIDE SEQUENCE [LARGE SCALE GENOMIC DNA]</scope>
    <source>
        <strain evidence="2 3">SSM26</strain>
    </source>
</reference>